<feature type="compositionally biased region" description="Polar residues" evidence="1">
    <location>
        <begin position="42"/>
        <end position="63"/>
    </location>
</feature>
<evidence type="ECO:0000256" key="2">
    <source>
        <dbReference type="SAM" id="SignalP"/>
    </source>
</evidence>
<proteinExistence type="predicted"/>
<evidence type="ECO:0000313" key="3">
    <source>
        <dbReference type="EMBL" id="MFD2419849.1"/>
    </source>
</evidence>
<comment type="caution">
    <text evidence="3">The sequence shown here is derived from an EMBL/GenBank/DDBJ whole genome shotgun (WGS) entry which is preliminary data.</text>
</comment>
<name>A0ABW5G095_9PSEU</name>
<dbReference type="RefSeq" id="WP_378267876.1">
    <property type="nucleotide sequence ID" value="NZ_JBHUKR010000015.1"/>
</dbReference>
<feature type="compositionally biased region" description="Polar residues" evidence="1">
    <location>
        <begin position="162"/>
        <end position="176"/>
    </location>
</feature>
<reference evidence="4" key="1">
    <citation type="journal article" date="2019" name="Int. J. Syst. Evol. Microbiol.">
        <title>The Global Catalogue of Microorganisms (GCM) 10K type strain sequencing project: providing services to taxonomists for standard genome sequencing and annotation.</title>
        <authorList>
            <consortium name="The Broad Institute Genomics Platform"/>
            <consortium name="The Broad Institute Genome Sequencing Center for Infectious Disease"/>
            <person name="Wu L."/>
            <person name="Ma J."/>
        </authorList>
    </citation>
    <scope>NUCLEOTIDE SEQUENCE [LARGE SCALE GENOMIC DNA]</scope>
    <source>
        <strain evidence="4">CGMCC 4.7645</strain>
    </source>
</reference>
<keyword evidence="2" id="KW-0732">Signal</keyword>
<protein>
    <submittedName>
        <fullName evidence="3">Uncharacterized protein</fullName>
    </submittedName>
</protein>
<dbReference type="EMBL" id="JBHUKR010000015">
    <property type="protein sequence ID" value="MFD2419849.1"/>
    <property type="molecule type" value="Genomic_DNA"/>
</dbReference>
<organism evidence="3 4">
    <name type="scientific">Amycolatopsis pigmentata</name>
    <dbReference type="NCBI Taxonomy" id="450801"/>
    <lineage>
        <taxon>Bacteria</taxon>
        <taxon>Bacillati</taxon>
        <taxon>Actinomycetota</taxon>
        <taxon>Actinomycetes</taxon>
        <taxon>Pseudonocardiales</taxon>
        <taxon>Pseudonocardiaceae</taxon>
        <taxon>Amycolatopsis</taxon>
    </lineage>
</organism>
<feature type="region of interest" description="Disordered" evidence="1">
    <location>
        <begin position="38"/>
        <end position="93"/>
    </location>
</feature>
<dbReference type="Proteomes" id="UP001597417">
    <property type="component" value="Unassembled WGS sequence"/>
</dbReference>
<feature type="chain" id="PRO_5045419370" evidence="2">
    <location>
        <begin position="23"/>
        <end position="176"/>
    </location>
</feature>
<feature type="region of interest" description="Disordered" evidence="1">
    <location>
        <begin position="133"/>
        <end position="176"/>
    </location>
</feature>
<feature type="compositionally biased region" description="Basic and acidic residues" evidence="1">
    <location>
        <begin position="148"/>
        <end position="158"/>
    </location>
</feature>
<evidence type="ECO:0000256" key="1">
    <source>
        <dbReference type="SAM" id="MobiDB-lite"/>
    </source>
</evidence>
<sequence>MIKTTLAKLLTTKLAVAAAATAAVTVGGVAAVAATGHPSVPASESSTHAPATTGAQPHASESSETAKDRPSVSGDDHDPSASPTPSLTGLCHAYEAGAGSEHGKALESPAFKVLITTAGGNDKVDAYCTKVLAEEKADNTPVTTTPSGKDHSSREAHPTPDPNTHASNAPTSHPGR</sequence>
<keyword evidence="4" id="KW-1185">Reference proteome</keyword>
<gene>
    <name evidence="3" type="ORF">ACFSXZ_26315</name>
</gene>
<feature type="compositionally biased region" description="Basic and acidic residues" evidence="1">
    <location>
        <begin position="64"/>
        <end position="79"/>
    </location>
</feature>
<evidence type="ECO:0000313" key="4">
    <source>
        <dbReference type="Proteomes" id="UP001597417"/>
    </source>
</evidence>
<feature type="signal peptide" evidence="2">
    <location>
        <begin position="1"/>
        <end position="22"/>
    </location>
</feature>
<accession>A0ABW5G095</accession>